<dbReference type="Proteomes" id="UP000507470">
    <property type="component" value="Unassembled WGS sequence"/>
</dbReference>
<dbReference type="OrthoDB" id="6083002at2759"/>
<proteinExistence type="predicted"/>
<reference evidence="1 2" key="1">
    <citation type="submission" date="2020-06" db="EMBL/GenBank/DDBJ databases">
        <authorList>
            <person name="Li R."/>
            <person name="Bekaert M."/>
        </authorList>
    </citation>
    <scope>NUCLEOTIDE SEQUENCE [LARGE SCALE GENOMIC DNA]</scope>
    <source>
        <strain evidence="2">wild</strain>
    </source>
</reference>
<accession>A0A6J8C5K0</accession>
<evidence type="ECO:0000313" key="1">
    <source>
        <dbReference type="EMBL" id="CAC5389967.1"/>
    </source>
</evidence>
<protein>
    <submittedName>
        <fullName evidence="1">PIF1</fullName>
        <ecNumber evidence="1">3.6.4.12</ecNumber>
    </submittedName>
</protein>
<evidence type="ECO:0000313" key="2">
    <source>
        <dbReference type="Proteomes" id="UP000507470"/>
    </source>
</evidence>
<dbReference type="GO" id="GO:0003678">
    <property type="term" value="F:DNA helicase activity"/>
    <property type="evidence" value="ECO:0007669"/>
    <property type="project" value="UniProtKB-EC"/>
</dbReference>
<dbReference type="AlphaFoldDB" id="A0A6J8C5K0"/>
<dbReference type="PANTHER" id="PTHR47642">
    <property type="entry name" value="ATP-DEPENDENT DNA HELICASE"/>
    <property type="match status" value="1"/>
</dbReference>
<dbReference type="EMBL" id="CACVKT020004420">
    <property type="protein sequence ID" value="CAC5389967.1"/>
    <property type="molecule type" value="Genomic_DNA"/>
</dbReference>
<dbReference type="InterPro" id="IPR051055">
    <property type="entry name" value="PIF1_helicase"/>
</dbReference>
<keyword evidence="1" id="KW-0378">Hydrolase</keyword>
<keyword evidence="2" id="KW-1185">Reference proteome</keyword>
<dbReference type="GO" id="GO:0016787">
    <property type="term" value="F:hydrolase activity"/>
    <property type="evidence" value="ECO:0007669"/>
    <property type="project" value="UniProtKB-KW"/>
</dbReference>
<sequence length="344" mass="38789">MGVFEAEDDGDLGKLASVAVPKQVAVKVGCPVILTVNLSGQLVKGLAGEVRAITHDTVEVYFESSKRRVTFKPFYFTVYDANEKIDVACRTQYPIRLAFALTVHKAQGLTVDRISIDCTQMNQFGQIAVAIGRCTTKKGLHITNFSKRLLRNPPCNILEFYGKEQYLPKVDWSCCKKHLPEVLETCSQEYEELFTPFEDITETLSDDDTEAMIGLVDLMEDISEETVEYKLQDTISVSEILETIKSIGDTEQQIQENQCTFSKLLNPTTPGDTCKKLLSEVLSKYCIMSLGQLRKTYLKEAQTIKTEAHRKQIKMRGKGRGKVDSVFNLDTIKEDTTKQKDMSY</sequence>
<dbReference type="CDD" id="cd18809">
    <property type="entry name" value="SF1_C_RecD"/>
    <property type="match status" value="1"/>
</dbReference>
<dbReference type="SUPFAM" id="SSF52540">
    <property type="entry name" value="P-loop containing nucleoside triphosphate hydrolases"/>
    <property type="match status" value="1"/>
</dbReference>
<organism evidence="1 2">
    <name type="scientific">Mytilus coruscus</name>
    <name type="common">Sea mussel</name>
    <dbReference type="NCBI Taxonomy" id="42192"/>
    <lineage>
        <taxon>Eukaryota</taxon>
        <taxon>Metazoa</taxon>
        <taxon>Spiralia</taxon>
        <taxon>Lophotrochozoa</taxon>
        <taxon>Mollusca</taxon>
        <taxon>Bivalvia</taxon>
        <taxon>Autobranchia</taxon>
        <taxon>Pteriomorphia</taxon>
        <taxon>Mytilida</taxon>
        <taxon>Mytiloidea</taxon>
        <taxon>Mytilidae</taxon>
        <taxon>Mytilinae</taxon>
        <taxon>Mytilus</taxon>
    </lineage>
</organism>
<dbReference type="InterPro" id="IPR027417">
    <property type="entry name" value="P-loop_NTPase"/>
</dbReference>
<name>A0A6J8C5K0_MYTCO</name>
<dbReference type="EC" id="3.6.4.12" evidence="1"/>
<gene>
    <name evidence="1" type="ORF">MCOR_25096</name>
</gene>